<organism evidence="1 2">
    <name type="scientific">Vibrio phage vB_VspP_pVa5</name>
    <dbReference type="NCBI Taxonomy" id="1913109"/>
    <lineage>
        <taxon>Viruses</taxon>
        <taxon>Duplodnaviria</taxon>
        <taxon>Heunggongvirae</taxon>
        <taxon>Uroviricota</taxon>
        <taxon>Caudoviricetes</taxon>
        <taxon>Schitoviridae</taxon>
        <taxon>Pontosvirinae</taxon>
        <taxon>Galateavirus</taxon>
        <taxon>Galateavirus PVA5</taxon>
    </lineage>
</organism>
<dbReference type="Proteomes" id="UP000225978">
    <property type="component" value="Segment"/>
</dbReference>
<evidence type="ECO:0000313" key="2">
    <source>
        <dbReference type="Proteomes" id="UP000225978"/>
    </source>
</evidence>
<protein>
    <submittedName>
        <fullName evidence="1">Uncharacterized protein</fullName>
    </submittedName>
</protein>
<accession>A0A1J0GV94</accession>
<dbReference type="EMBL" id="KX889068">
    <property type="protein sequence ID" value="APC46091.1"/>
    <property type="molecule type" value="Genomic_DNA"/>
</dbReference>
<gene>
    <name evidence="1" type="ORF">vBVspPpVa5_0002</name>
</gene>
<proteinExistence type="predicted"/>
<name>A0A1J0GV94_9CAUD</name>
<sequence length="81" mass="9446">MSLINFVFEYDDGQLEVHEGVEGWEAPNRSVDIQGVYHVGPPDYHFWKDAMHVLGPSEHYCVFPVDEERYDQLKLEAMLYG</sequence>
<reference evidence="1 2" key="1">
    <citation type="journal article" date="2017" name="Viruses">
        <title>Stumbling across the Same Phage: Comparative Genomics of Widespread Temperate Phages Infecting the Fish Pathogen Vibrio anguillarum.</title>
        <authorList>
            <person name="Kalatzis P.G."/>
            <person name="Rorbo N.I."/>
            <person name="Castillo D."/>
            <person name="Mauritzen J.J."/>
            <person name="Jorgensen J."/>
            <person name="Kokkari C."/>
            <person name="Zhang F."/>
            <person name="Katharios P."/>
            <person name="Middelboe M."/>
        </authorList>
    </citation>
    <scope>NUCLEOTIDE SEQUENCE [LARGE SCALE GENOMIC DNA]</scope>
</reference>
<keyword evidence="2" id="KW-1185">Reference proteome</keyword>
<evidence type="ECO:0000313" key="1">
    <source>
        <dbReference type="EMBL" id="APC46091.1"/>
    </source>
</evidence>